<evidence type="ECO:0000256" key="2">
    <source>
        <dbReference type="ARBA" id="ARBA00022859"/>
    </source>
</evidence>
<evidence type="ECO:0000256" key="3">
    <source>
        <dbReference type="SAM" id="SignalP"/>
    </source>
</evidence>
<evidence type="ECO:0000256" key="1">
    <source>
        <dbReference type="ARBA" id="ARBA00022729"/>
    </source>
</evidence>
<reference evidence="6" key="1">
    <citation type="submission" date="2025-08" db="UniProtKB">
        <authorList>
            <consortium name="Ensembl"/>
        </authorList>
    </citation>
    <scope>IDENTIFICATION</scope>
</reference>
<evidence type="ECO:0000313" key="6">
    <source>
        <dbReference type="Ensembl" id="ENSCMMP00000014387.1"/>
    </source>
</evidence>
<feature type="chain" id="PRO_5035000431" description="Ig-like domain-containing protein" evidence="3">
    <location>
        <begin position="36"/>
        <end position="331"/>
    </location>
</feature>
<dbReference type="SMART" id="SM00406">
    <property type="entry name" value="IGv"/>
    <property type="match status" value="1"/>
</dbReference>
<evidence type="ECO:0000259" key="5">
    <source>
        <dbReference type="SMART" id="SM00409"/>
    </source>
</evidence>
<keyword evidence="7" id="KW-1185">Reference proteome</keyword>
<dbReference type="InterPro" id="IPR050413">
    <property type="entry name" value="TCR_beta_variable"/>
</dbReference>
<dbReference type="InterPro" id="IPR013783">
    <property type="entry name" value="Ig-like_fold"/>
</dbReference>
<name>A0A8C3GJL4_CAIMO</name>
<dbReference type="SMART" id="SM00409">
    <property type="entry name" value="IG"/>
    <property type="match status" value="1"/>
</dbReference>
<protein>
    <recommendedName>
        <fullName evidence="8">Ig-like domain-containing protein</fullName>
    </recommendedName>
</protein>
<dbReference type="Proteomes" id="UP000694556">
    <property type="component" value="Unassembled WGS sequence"/>
</dbReference>
<accession>A0A8C3GJL4</accession>
<evidence type="ECO:0000259" key="4">
    <source>
        <dbReference type="SMART" id="SM00406"/>
    </source>
</evidence>
<feature type="domain" description="Immunoglobulin V-set" evidence="4">
    <location>
        <begin position="221"/>
        <end position="296"/>
    </location>
</feature>
<reference evidence="6" key="2">
    <citation type="submission" date="2025-09" db="UniProtKB">
        <authorList>
            <consortium name="Ensembl"/>
        </authorList>
    </citation>
    <scope>IDENTIFICATION</scope>
</reference>
<evidence type="ECO:0000313" key="7">
    <source>
        <dbReference type="Proteomes" id="UP000694556"/>
    </source>
</evidence>
<organism evidence="6 7">
    <name type="scientific">Cairina moschata</name>
    <name type="common">Muscovy duck</name>
    <dbReference type="NCBI Taxonomy" id="8855"/>
    <lineage>
        <taxon>Eukaryota</taxon>
        <taxon>Metazoa</taxon>
        <taxon>Chordata</taxon>
        <taxon>Craniata</taxon>
        <taxon>Vertebrata</taxon>
        <taxon>Euteleostomi</taxon>
        <taxon>Archelosauria</taxon>
        <taxon>Archosauria</taxon>
        <taxon>Dinosauria</taxon>
        <taxon>Saurischia</taxon>
        <taxon>Theropoda</taxon>
        <taxon>Coelurosauria</taxon>
        <taxon>Aves</taxon>
        <taxon>Neognathae</taxon>
        <taxon>Galloanserae</taxon>
        <taxon>Anseriformes</taxon>
        <taxon>Anatidae</taxon>
        <taxon>Anatinae</taxon>
        <taxon>Cairina</taxon>
    </lineage>
</organism>
<dbReference type="Ensembl" id="ENSCMMT00000015852.1">
    <property type="protein sequence ID" value="ENSCMMP00000014387.1"/>
    <property type="gene ID" value="ENSCMMG00000009184.1"/>
</dbReference>
<dbReference type="InterPro" id="IPR003599">
    <property type="entry name" value="Ig_sub"/>
</dbReference>
<dbReference type="AlphaFoldDB" id="A0A8C3GJL4"/>
<feature type="domain" description="Immunoglobulin" evidence="5">
    <location>
        <begin position="211"/>
        <end position="312"/>
    </location>
</feature>
<dbReference type="GO" id="GO:0005886">
    <property type="term" value="C:plasma membrane"/>
    <property type="evidence" value="ECO:0007669"/>
    <property type="project" value="TreeGrafter"/>
</dbReference>
<sequence>FAHKIDVFLLCYAKKTHHALWTLKIYFLFFSLCLGSTECVESQKSAAIGDQSDQKWLKFSRKKKSIIHQYIKKTLYFIILKSFGFILEANHQKLKIRYTTLNKKTIVVYDTILSDRKTSTRASLKASVCFQQIHLKQYVCLRFHTGRSLVFSIDVAATDVFAIGLREACETDLQKSLIRSCSLPTEAEMGMWTAWCVATFFFGARAKITQTSSLVLKEDGEATLKCSQYDNHNYMSWYLQQPGKGLQLLYYSVGADQEAVGDTHPGYKAKRLNLSDFHLVIEPVKMNYSAVYFCASSLDTTLQSHLLSLHKLFSPSPSLRREQLSAQENGM</sequence>
<proteinExistence type="predicted"/>
<dbReference type="PANTHER" id="PTHR23268">
    <property type="entry name" value="T-CELL RECEPTOR BETA CHAIN"/>
    <property type="match status" value="1"/>
</dbReference>
<dbReference type="Gene3D" id="2.60.40.10">
    <property type="entry name" value="Immunoglobulins"/>
    <property type="match status" value="1"/>
</dbReference>
<feature type="signal peptide" evidence="3">
    <location>
        <begin position="1"/>
        <end position="35"/>
    </location>
</feature>
<keyword evidence="1 3" id="KW-0732">Signal</keyword>
<dbReference type="SUPFAM" id="SSF48726">
    <property type="entry name" value="Immunoglobulin"/>
    <property type="match status" value="1"/>
</dbReference>
<dbReference type="PANTHER" id="PTHR23268:SF28">
    <property type="entry name" value="T CELL RECEPTOR BETA VARIABLE 19"/>
    <property type="match status" value="1"/>
</dbReference>
<keyword evidence="2" id="KW-0391">Immunity</keyword>
<dbReference type="GO" id="GO:0002376">
    <property type="term" value="P:immune system process"/>
    <property type="evidence" value="ECO:0007669"/>
    <property type="project" value="UniProtKB-KW"/>
</dbReference>
<dbReference type="InterPro" id="IPR013106">
    <property type="entry name" value="Ig_V-set"/>
</dbReference>
<dbReference type="InterPro" id="IPR036179">
    <property type="entry name" value="Ig-like_dom_sf"/>
</dbReference>
<dbReference type="GO" id="GO:0007166">
    <property type="term" value="P:cell surface receptor signaling pathway"/>
    <property type="evidence" value="ECO:0007669"/>
    <property type="project" value="TreeGrafter"/>
</dbReference>
<dbReference type="Pfam" id="PF07686">
    <property type="entry name" value="V-set"/>
    <property type="match status" value="1"/>
</dbReference>
<evidence type="ECO:0008006" key="8">
    <source>
        <dbReference type="Google" id="ProtNLM"/>
    </source>
</evidence>